<evidence type="ECO:0000256" key="1">
    <source>
        <dbReference type="SAM" id="MobiDB-lite"/>
    </source>
</evidence>
<comment type="caution">
    <text evidence="2">The sequence shown here is derived from an EMBL/GenBank/DDBJ whole genome shotgun (WGS) entry which is preliminary data.</text>
</comment>
<dbReference type="AlphaFoldDB" id="A0A2P4X2E8"/>
<accession>A0A2P4X2E8</accession>
<dbReference type="EMBL" id="NCKW01017041">
    <property type="protein sequence ID" value="POM59729.1"/>
    <property type="molecule type" value="Genomic_DNA"/>
</dbReference>
<gene>
    <name evidence="2" type="ORF">PHPALM_31496</name>
</gene>
<evidence type="ECO:0000313" key="3">
    <source>
        <dbReference type="Proteomes" id="UP000237271"/>
    </source>
</evidence>
<keyword evidence="3" id="KW-1185">Reference proteome</keyword>
<feature type="compositionally biased region" description="Polar residues" evidence="1">
    <location>
        <begin position="1"/>
        <end position="11"/>
    </location>
</feature>
<protein>
    <submittedName>
        <fullName evidence="2">ABC Superfamily</fullName>
    </submittedName>
</protein>
<organism evidence="2 3">
    <name type="scientific">Phytophthora palmivora</name>
    <dbReference type="NCBI Taxonomy" id="4796"/>
    <lineage>
        <taxon>Eukaryota</taxon>
        <taxon>Sar</taxon>
        <taxon>Stramenopiles</taxon>
        <taxon>Oomycota</taxon>
        <taxon>Peronosporomycetes</taxon>
        <taxon>Peronosporales</taxon>
        <taxon>Peronosporaceae</taxon>
        <taxon>Phytophthora</taxon>
    </lineage>
</organism>
<dbReference type="OrthoDB" id="126917at2759"/>
<evidence type="ECO:0000313" key="2">
    <source>
        <dbReference type="EMBL" id="POM59729.1"/>
    </source>
</evidence>
<dbReference type="Proteomes" id="UP000237271">
    <property type="component" value="Unassembled WGS sequence"/>
</dbReference>
<feature type="compositionally biased region" description="Polar residues" evidence="1">
    <location>
        <begin position="23"/>
        <end position="35"/>
    </location>
</feature>
<proteinExistence type="predicted"/>
<name>A0A2P4X2E8_9STRA</name>
<feature type="region of interest" description="Disordered" evidence="1">
    <location>
        <begin position="1"/>
        <end position="56"/>
    </location>
</feature>
<reference evidence="2 3" key="1">
    <citation type="journal article" date="2017" name="Genome Biol. Evol.">
        <title>Phytophthora megakarya and P. palmivora, closely related causal agents of cacao black pod rot, underwent increases in genome sizes and gene numbers by different mechanisms.</title>
        <authorList>
            <person name="Ali S.S."/>
            <person name="Shao J."/>
            <person name="Lary D.J."/>
            <person name="Kronmiller B."/>
            <person name="Shen D."/>
            <person name="Strem M.D."/>
            <person name="Amoako-Attah I."/>
            <person name="Akrofi A.Y."/>
            <person name="Begoude B.A."/>
            <person name="Ten Hoopen G.M."/>
            <person name="Coulibaly K."/>
            <person name="Kebe B.I."/>
            <person name="Melnick R.L."/>
            <person name="Guiltinan M.J."/>
            <person name="Tyler B.M."/>
            <person name="Meinhardt L.W."/>
            <person name="Bailey B.A."/>
        </authorList>
    </citation>
    <scope>NUCLEOTIDE SEQUENCE [LARGE SCALE GENOMIC DNA]</scope>
    <source>
        <strain evidence="3">sbr112.9</strain>
    </source>
</reference>
<sequence length="292" mass="32623">MSKSQVSSTDDNLVAYPGDEGDVQNTETKSAINNPDTDTAAGDAVDVHGNGNAKEALPPENLTLAKGKRRAQVAKTANHANEASARKCSASQSLHISDQDLVEAYDEEPLEVANNLGEQQEELFAARLRRQPVHRERTYTERWVLTHAPGYFPPDAGLGSLLFLEQLMDPHPLAGGHNFMGAYERHFIKDVPLSLKNIEAARCVLLAPHRIPIKEFTRLRKKSETKGGLHPMWGFPWVQPENIPSDAQFKAIFWSWVPHKGYPVKELQAEAQLEIMLIQRDRQVQFAHLVAK</sequence>